<organism evidence="1 2">
    <name type="scientific">Westerdykella ornata</name>
    <dbReference type="NCBI Taxonomy" id="318751"/>
    <lineage>
        <taxon>Eukaryota</taxon>
        <taxon>Fungi</taxon>
        <taxon>Dikarya</taxon>
        <taxon>Ascomycota</taxon>
        <taxon>Pezizomycotina</taxon>
        <taxon>Dothideomycetes</taxon>
        <taxon>Pleosporomycetidae</taxon>
        <taxon>Pleosporales</taxon>
        <taxon>Sporormiaceae</taxon>
        <taxon>Westerdykella</taxon>
    </lineage>
</organism>
<gene>
    <name evidence="1" type="ORF">EI97DRAFT_114707</name>
</gene>
<evidence type="ECO:0000313" key="1">
    <source>
        <dbReference type="EMBL" id="KAF2280209.1"/>
    </source>
</evidence>
<dbReference type="EMBL" id="ML986485">
    <property type="protein sequence ID" value="KAF2280209.1"/>
    <property type="molecule type" value="Genomic_DNA"/>
</dbReference>
<keyword evidence="2" id="KW-1185">Reference proteome</keyword>
<reference evidence="1" key="1">
    <citation type="journal article" date="2020" name="Stud. Mycol.">
        <title>101 Dothideomycetes genomes: a test case for predicting lifestyles and emergence of pathogens.</title>
        <authorList>
            <person name="Haridas S."/>
            <person name="Albert R."/>
            <person name="Binder M."/>
            <person name="Bloem J."/>
            <person name="Labutti K."/>
            <person name="Salamov A."/>
            <person name="Andreopoulos B."/>
            <person name="Baker S."/>
            <person name="Barry K."/>
            <person name="Bills G."/>
            <person name="Bluhm B."/>
            <person name="Cannon C."/>
            <person name="Castanera R."/>
            <person name="Culley D."/>
            <person name="Daum C."/>
            <person name="Ezra D."/>
            <person name="Gonzalez J."/>
            <person name="Henrissat B."/>
            <person name="Kuo A."/>
            <person name="Liang C."/>
            <person name="Lipzen A."/>
            <person name="Lutzoni F."/>
            <person name="Magnuson J."/>
            <person name="Mondo S."/>
            <person name="Nolan M."/>
            <person name="Ohm R."/>
            <person name="Pangilinan J."/>
            <person name="Park H.-J."/>
            <person name="Ramirez L."/>
            <person name="Alfaro M."/>
            <person name="Sun H."/>
            <person name="Tritt A."/>
            <person name="Yoshinaga Y."/>
            <person name="Zwiers L.-H."/>
            <person name="Turgeon B."/>
            <person name="Goodwin S."/>
            <person name="Spatafora J."/>
            <person name="Crous P."/>
            <person name="Grigoriev I."/>
        </authorList>
    </citation>
    <scope>NUCLEOTIDE SEQUENCE</scope>
    <source>
        <strain evidence="1">CBS 379.55</strain>
    </source>
</reference>
<dbReference type="GeneID" id="54546170"/>
<protein>
    <submittedName>
        <fullName evidence="1">Uncharacterized protein</fullName>
    </submittedName>
</protein>
<name>A0A6A6JYU4_WESOR</name>
<accession>A0A6A6JYU4</accession>
<evidence type="ECO:0000313" key="2">
    <source>
        <dbReference type="Proteomes" id="UP000800097"/>
    </source>
</evidence>
<sequence>MFVPYNHVGSLLLPGIRLAESISPPRIYEALAEPWVQPTRQLEVPWPFPMPFRTAYDRNLDGRGWLVKLSPGPVVPKLADHRLSVCSTKEAPAPVTMDIYKIPSLHYSTRVWLPCLRNGRLHPYFKFFFPSEASFLSFWHRVGLKPSLTHPHFSRFSPHQCPILSS</sequence>
<dbReference type="AlphaFoldDB" id="A0A6A6JYU4"/>
<dbReference type="RefSeq" id="XP_033657747.1">
    <property type="nucleotide sequence ID" value="XM_033792995.1"/>
</dbReference>
<proteinExistence type="predicted"/>
<dbReference type="Proteomes" id="UP000800097">
    <property type="component" value="Unassembled WGS sequence"/>
</dbReference>